<comment type="caution">
    <text evidence="4">The sequence shown here is derived from an EMBL/GenBank/DDBJ whole genome shotgun (WGS) entry which is preliminary data.</text>
</comment>
<evidence type="ECO:0000256" key="2">
    <source>
        <dbReference type="SAM" id="SignalP"/>
    </source>
</evidence>
<sequence length="197" mass="21024">MKKLLFTAAVAVIGFTNVNAQNDNDQTTGFAKGDIFISGSVGFGSEKIADDKANVFEIAPQAGFFVTENIAVGAKLGYISRKAESGPVDTVDMGTLSAGVFGRYYFTPDSQFSVFGELGVDYRSTDDKLADVKTDGFAVGVAPGVSYFISKSFALEASFGILGYTTEKADFDGAESYDTLSFGLNLRDINFGLVYKF</sequence>
<dbReference type="RefSeq" id="WP_066255780.1">
    <property type="nucleotide sequence ID" value="NZ_VSKL01000004.1"/>
</dbReference>
<dbReference type="InterPro" id="IPR027385">
    <property type="entry name" value="Beta-barrel_OMP"/>
</dbReference>
<dbReference type="Gene3D" id="2.40.160.20">
    <property type="match status" value="1"/>
</dbReference>
<feature type="chain" id="PRO_5022923727" evidence="2">
    <location>
        <begin position="21"/>
        <end position="197"/>
    </location>
</feature>
<evidence type="ECO:0000313" key="5">
    <source>
        <dbReference type="Proteomes" id="UP000324358"/>
    </source>
</evidence>
<accession>A0A5D0QUZ9</accession>
<organism evidence="4 5">
    <name type="scientific">Bizionia algoritergicola</name>
    <dbReference type="NCBI Taxonomy" id="291187"/>
    <lineage>
        <taxon>Bacteria</taxon>
        <taxon>Pseudomonadati</taxon>
        <taxon>Bacteroidota</taxon>
        <taxon>Flavobacteriia</taxon>
        <taxon>Flavobacteriales</taxon>
        <taxon>Flavobacteriaceae</taxon>
        <taxon>Bizionia</taxon>
    </lineage>
</organism>
<name>A0A5D0QUZ9_9FLAO</name>
<dbReference type="SUPFAM" id="SSF56925">
    <property type="entry name" value="OMPA-like"/>
    <property type="match status" value="1"/>
</dbReference>
<keyword evidence="1 2" id="KW-0732">Signal</keyword>
<dbReference type="OrthoDB" id="945117at2"/>
<dbReference type="InterPro" id="IPR011250">
    <property type="entry name" value="OMP/PagP_B-barrel"/>
</dbReference>
<reference evidence="4 5" key="1">
    <citation type="submission" date="2019-08" db="EMBL/GenBank/DDBJ databases">
        <title>Genomes of Antarctic Bizionia species.</title>
        <authorList>
            <person name="Bowman J.P."/>
        </authorList>
    </citation>
    <scope>NUCLEOTIDE SEQUENCE [LARGE SCALE GENOMIC DNA]</scope>
    <source>
        <strain evidence="4 5">APA-1</strain>
    </source>
</reference>
<feature type="signal peptide" evidence="2">
    <location>
        <begin position="1"/>
        <end position="20"/>
    </location>
</feature>
<proteinExistence type="predicted"/>
<evidence type="ECO:0000256" key="1">
    <source>
        <dbReference type="ARBA" id="ARBA00022729"/>
    </source>
</evidence>
<evidence type="ECO:0000259" key="3">
    <source>
        <dbReference type="Pfam" id="PF13505"/>
    </source>
</evidence>
<evidence type="ECO:0000313" key="4">
    <source>
        <dbReference type="EMBL" id="TYB72248.1"/>
    </source>
</evidence>
<feature type="domain" description="Outer membrane protein beta-barrel" evidence="3">
    <location>
        <begin position="8"/>
        <end position="197"/>
    </location>
</feature>
<dbReference type="Proteomes" id="UP000324358">
    <property type="component" value="Unassembled WGS sequence"/>
</dbReference>
<dbReference type="Pfam" id="PF13505">
    <property type="entry name" value="OMP_b-brl"/>
    <property type="match status" value="1"/>
</dbReference>
<dbReference type="AlphaFoldDB" id="A0A5D0QUZ9"/>
<dbReference type="EMBL" id="VSKL01000004">
    <property type="protein sequence ID" value="TYB72248.1"/>
    <property type="molecule type" value="Genomic_DNA"/>
</dbReference>
<gene>
    <name evidence="4" type="ORF">ES675_10790</name>
</gene>
<protein>
    <submittedName>
        <fullName evidence="4">Porin family protein</fullName>
    </submittedName>
</protein>
<keyword evidence="5" id="KW-1185">Reference proteome</keyword>